<dbReference type="Pfam" id="PF00675">
    <property type="entry name" value="Peptidase_M16"/>
    <property type="match status" value="1"/>
</dbReference>
<dbReference type="PANTHER" id="PTHR43016:SF13">
    <property type="entry name" value="PRESEQUENCE PROTEASE, MITOCHONDRIAL"/>
    <property type="match status" value="1"/>
</dbReference>
<sequence length="1082" mass="118999">MMRRSIWRLTAPAIVPPNLDWARGDARPDKSAIFYLNSTHHGFQVHAVTPIPDLRLTMYKFVHEGTGSVVYHIDNNDQNNAFCIGFGTPATSSRGTTHVLEHTVLCGSDKYPVKDPFFHMLRRSLSTFMNAMTGADYTLYPFATVNPQDFQNLLDVYLDAVFMPQLRQDDFRQEGHRLEPVLEEREVPAVLNDKGEEIKPAEKHTVVKELKYNGVVFNEMLGVVSEPSRHFMQELQANMLPGTHYEHLSGGDPPEVLNLTHKELVQYHRRHYSPSNSVAFVYGDLDPRPALQAVGHYYTQLHQRSAHGTGDTDDDLISTVGGERVPIPSLQQFKDAPWSHETTGPSSVMGDPAQQSKAIVSYALPPPPGRERMDRDTFVKLSVLEALLTDGPAAPMYRKLISEGQLGSSFAPMSGFAHFYSTPLLSFGVDHMDKAKTTAADVEAAVVDCLKTTAREGFDPRRVESTVFQSELSQRHRGASYGVNACIGLSAIAITNQADPAEFLNWLPTLREIANSPEQLQKMIDDLLAGNSHRMTMAVHADPEHSSKIEKKIADRLAIKNKEHADSVKVDPTVDERLRVDHEEWLRRVNRPNETDLLPSLTVRDIPPKALAEPPMRMVHDGVELIATEANGLVYVNFMIPQRPELYDPARLDAAHPLYHSTMLSPVLTSLVAGLGSKAHDFEEFDVVSQLVASGIGFGGSLAQRSEAEDEFIAGTTCGFYTTSDRLVRALDLVKQLLLEPRLAADMTAKDRQYLQTNLVDRAARKADGLQRNGHRIAAMQSYASVSYAASLGDHFAGLTQAQFLDKLKSRLTGDAADAALDEVLAARDERILDLPRRAHDLGADVWAVCDDANAEAVALALRDFRQAISGNTKVVNATPRSLSIDRTQRSAPEGVQTTELPINASYAASTYTHGLSYMSKEQQALRLGLQLVKSEFLHREVRELGGAYGVMTEATLNGITGGIAFSSYRDPTPERSIETFAKVGAWLSDSANVTQARLNEAKLRLFAGLDHPITCDTFGAKRRVNGLTPEGEQHIRDTLLAITPADVIAAASVGFAEANARSAVLAPKKATGTAEQGDAQE</sequence>
<accession>A0A7S1PL02</accession>
<proteinExistence type="predicted"/>
<dbReference type="GO" id="GO:0004222">
    <property type="term" value="F:metalloendopeptidase activity"/>
    <property type="evidence" value="ECO:0007669"/>
    <property type="project" value="TreeGrafter"/>
</dbReference>
<dbReference type="InterPro" id="IPR007863">
    <property type="entry name" value="Peptidase_M16_C"/>
</dbReference>
<dbReference type="AlphaFoldDB" id="A0A7S1PL02"/>
<gene>
    <name evidence="2" type="ORF">NDES1114_LOCUS424</name>
</gene>
<dbReference type="InterPro" id="IPR011249">
    <property type="entry name" value="Metalloenz_LuxS/M16"/>
</dbReference>
<dbReference type="Pfam" id="PF05193">
    <property type="entry name" value="Peptidase_M16_C"/>
    <property type="match status" value="1"/>
</dbReference>
<dbReference type="PANTHER" id="PTHR43016">
    <property type="entry name" value="PRESEQUENCE PROTEASE"/>
    <property type="match status" value="1"/>
</dbReference>
<dbReference type="GO" id="GO:0046872">
    <property type="term" value="F:metal ion binding"/>
    <property type="evidence" value="ECO:0007669"/>
    <property type="project" value="InterPro"/>
</dbReference>
<dbReference type="SMART" id="SM01264">
    <property type="entry name" value="M16C_associated"/>
    <property type="match status" value="1"/>
</dbReference>
<organism evidence="2">
    <name type="scientific">Neobodo designis</name>
    <name type="common">Flagellated protozoan</name>
    <name type="synonym">Bodo designis</name>
    <dbReference type="NCBI Taxonomy" id="312471"/>
    <lineage>
        <taxon>Eukaryota</taxon>
        <taxon>Discoba</taxon>
        <taxon>Euglenozoa</taxon>
        <taxon>Kinetoplastea</taxon>
        <taxon>Metakinetoplastina</taxon>
        <taxon>Neobodonida</taxon>
        <taxon>Neobodo</taxon>
    </lineage>
</organism>
<dbReference type="EMBL" id="HBGF01000553">
    <property type="protein sequence ID" value="CAD9088411.1"/>
    <property type="molecule type" value="Transcribed_RNA"/>
</dbReference>
<reference evidence="2" key="1">
    <citation type="submission" date="2021-01" db="EMBL/GenBank/DDBJ databases">
        <authorList>
            <person name="Corre E."/>
            <person name="Pelletier E."/>
            <person name="Niang G."/>
            <person name="Scheremetjew M."/>
            <person name="Finn R."/>
            <person name="Kale V."/>
            <person name="Holt S."/>
            <person name="Cochrane G."/>
            <person name="Meng A."/>
            <person name="Brown T."/>
            <person name="Cohen L."/>
        </authorList>
    </citation>
    <scope>NUCLEOTIDE SEQUENCE</scope>
    <source>
        <strain evidence="2">CCAP 1951/1</strain>
    </source>
</reference>
<dbReference type="GO" id="GO:0016485">
    <property type="term" value="P:protein processing"/>
    <property type="evidence" value="ECO:0007669"/>
    <property type="project" value="TreeGrafter"/>
</dbReference>
<dbReference type="InterPro" id="IPR013578">
    <property type="entry name" value="Peptidase_M16C_assoc"/>
</dbReference>
<protein>
    <recommendedName>
        <fullName evidence="1">Peptidase M16C associated domain-containing protein</fullName>
    </recommendedName>
</protein>
<dbReference type="Gene3D" id="3.30.830.10">
    <property type="entry name" value="Metalloenzyme, LuxS/M16 peptidase-like"/>
    <property type="match status" value="4"/>
</dbReference>
<evidence type="ECO:0000259" key="1">
    <source>
        <dbReference type="SMART" id="SM01264"/>
    </source>
</evidence>
<dbReference type="Pfam" id="PF08367">
    <property type="entry name" value="M16C_assoc"/>
    <property type="match status" value="1"/>
</dbReference>
<dbReference type="SUPFAM" id="SSF63411">
    <property type="entry name" value="LuxS/MPP-like metallohydrolase"/>
    <property type="match status" value="4"/>
</dbReference>
<dbReference type="InterPro" id="IPR011765">
    <property type="entry name" value="Pept_M16_N"/>
</dbReference>
<evidence type="ECO:0000313" key="2">
    <source>
        <dbReference type="EMBL" id="CAD9088411.1"/>
    </source>
</evidence>
<feature type="domain" description="Peptidase M16C associated" evidence="1">
    <location>
        <begin position="539"/>
        <end position="808"/>
    </location>
</feature>
<name>A0A7S1PL02_NEODS</name>
<dbReference type="FunFam" id="3.30.830.10:FF:000011">
    <property type="entry name" value="Presequence protease, mitochondrial"/>
    <property type="match status" value="1"/>
</dbReference>